<accession>A0A0F7RE77</accession>
<dbReference type="KEGG" id="ban:BA_3722"/>
<evidence type="ECO:0000313" key="1">
    <source>
        <dbReference type="EMBL" id="AAP27471.1"/>
    </source>
</evidence>
<gene>
    <name evidence="1" type="ordered locus">BA_3722</name>
</gene>
<dbReference type="EMBL" id="AE016879">
    <property type="protein sequence ID" value="AAP27471.1"/>
    <property type="molecule type" value="Genomic_DNA"/>
</dbReference>
<dbReference type="KEGG" id="banh:HYU01_18175"/>
<reference evidence="1 2" key="1">
    <citation type="journal article" date="2003" name="Nature">
        <title>The genome sequence of Bacillus anthracis Ames and comparison to closely related bacteria.</title>
        <authorList>
            <person name="Read T.D."/>
            <person name="Peterson S.N."/>
            <person name="Tourasse N."/>
            <person name="Baillie L.W."/>
            <person name="Paulsen I.T."/>
            <person name="Nelson K.E."/>
            <person name="Tettelin H."/>
            <person name="Fouts D.E."/>
            <person name="Eisen J.A."/>
            <person name="Gill S.R."/>
            <person name="Holtzapple E.K."/>
            <person name="Okstad O.A."/>
            <person name="Helgason E."/>
            <person name="Rilstone J."/>
            <person name="Wu M."/>
            <person name="Kolonay J.F."/>
            <person name="Beanan M.J."/>
            <person name="Dodson R.J."/>
            <person name="Brinkac L.M."/>
            <person name="Gwinn M."/>
            <person name="DeBoy R.T."/>
            <person name="Madpu R."/>
            <person name="Daugherty S.C."/>
            <person name="Durkin A.S."/>
            <person name="Haft D.H."/>
            <person name="Nelson W.C."/>
            <person name="Peterson J.D."/>
            <person name="Pop M."/>
            <person name="Khouri H.M."/>
            <person name="Radune D."/>
            <person name="Benton J.L."/>
            <person name="Mahamoud Y."/>
            <person name="Jiang L."/>
            <person name="Hance I.R."/>
            <person name="Weidman J.F."/>
            <person name="Berry K.J."/>
            <person name="Plaut R.D."/>
            <person name="Wolf A.M."/>
            <person name="Watkins K.L."/>
            <person name="Nierman W.C."/>
            <person name="Hazen A."/>
            <person name="Cline R."/>
            <person name="Redmond C."/>
            <person name="Thwaite J.E."/>
            <person name="White O."/>
            <person name="Salzberg S.L."/>
            <person name="Thomason B."/>
            <person name="Friedlander A.M."/>
            <person name="Koehler T.M."/>
            <person name="Hanna P.C."/>
            <person name="Kolsto A.B."/>
            <person name="Fraser C.M."/>
        </authorList>
    </citation>
    <scope>NUCLEOTIDE SEQUENCE [LARGE SCALE GENOMIC DNA]</scope>
    <source>
        <strain evidence="2">Ames / isolate Porton</strain>
    </source>
</reference>
<evidence type="ECO:0000313" key="2">
    <source>
        <dbReference type="Proteomes" id="UP000000427"/>
    </source>
</evidence>
<name>A0A0F7RE77_BACAN</name>
<protein>
    <submittedName>
        <fullName evidence="1">Uncharacterized protein</fullName>
    </submittedName>
</protein>
<sequence length="105" mass="10648">MVAFPLAAIVPMFIPVAGLFVVGVPLTVTLPGTKVVPAGGISVMITLFAANGAWFVAVMVYVIVSPMVAIVLSTVFTNATLAVKISVLTILLVVVRLIVGALGAG</sequence>
<dbReference type="Proteomes" id="UP000000427">
    <property type="component" value="Chromosome"/>
</dbReference>
<dbReference type="AlphaFoldDB" id="A0A0F7RE77"/>
<proteinExistence type="predicted"/>
<organism evidence="1 2">
    <name type="scientific">Bacillus anthracis</name>
    <name type="common">anthrax bacterium</name>
    <dbReference type="NCBI Taxonomy" id="1392"/>
    <lineage>
        <taxon>Bacteria</taxon>
        <taxon>Bacillati</taxon>
        <taxon>Bacillota</taxon>
        <taxon>Bacilli</taxon>
        <taxon>Bacillales</taxon>
        <taxon>Bacillaceae</taxon>
        <taxon>Bacillus</taxon>
        <taxon>Bacillus cereus group</taxon>
    </lineage>
</organism>